<dbReference type="InterPro" id="IPR036249">
    <property type="entry name" value="Thioredoxin-like_sf"/>
</dbReference>
<evidence type="ECO:0000313" key="3">
    <source>
        <dbReference type="EMBL" id="RJL20821.1"/>
    </source>
</evidence>
<dbReference type="InterPro" id="IPR013766">
    <property type="entry name" value="Thioredoxin_domain"/>
</dbReference>
<dbReference type="AlphaFoldDB" id="A0A3A4A0X9"/>
<evidence type="ECO:0000256" key="1">
    <source>
        <dbReference type="SAM" id="Phobius"/>
    </source>
</evidence>
<reference evidence="3 4" key="1">
    <citation type="submission" date="2018-09" db="EMBL/GenBank/DDBJ databases">
        <title>YIM 75507 draft genome.</title>
        <authorList>
            <person name="Tang S."/>
            <person name="Feng Y."/>
        </authorList>
    </citation>
    <scope>NUCLEOTIDE SEQUENCE [LARGE SCALE GENOMIC DNA]</scope>
    <source>
        <strain evidence="3 4">YIM 75507</strain>
    </source>
</reference>
<feature type="transmembrane region" description="Helical" evidence="1">
    <location>
        <begin position="6"/>
        <end position="26"/>
    </location>
</feature>
<protein>
    <recommendedName>
        <fullName evidence="2">Thioredoxin domain-containing protein</fullName>
    </recommendedName>
</protein>
<evidence type="ECO:0000259" key="2">
    <source>
        <dbReference type="PROSITE" id="PS51352"/>
    </source>
</evidence>
<keyword evidence="1" id="KW-0472">Membrane</keyword>
<keyword evidence="1" id="KW-1133">Transmembrane helix</keyword>
<feature type="domain" description="Thioredoxin" evidence="2">
    <location>
        <begin position="55"/>
        <end position="183"/>
    </location>
</feature>
<dbReference type="SUPFAM" id="SSF52833">
    <property type="entry name" value="Thioredoxin-like"/>
    <property type="match status" value="1"/>
</dbReference>
<keyword evidence="1" id="KW-0812">Transmembrane</keyword>
<sequence>MALLTSVVIFFSLLCVLNLLLTVGLVRRIREHTTMLQDLTRMSGLPPSAAVKDLPYPGDEVGAFSAATTDGETVTRELLPDRTIAIFLAPECATCREKVPAIAAWARGQDRRRVLVVIDGQVTDPADLVEALSPVARVVVETRGTPVADAFHVRGFPAFCAVSEGRVTLVDVDFARLPAPAPA</sequence>
<accession>A0A3A4A0X9</accession>
<keyword evidence="4" id="KW-1185">Reference proteome</keyword>
<dbReference type="PROSITE" id="PS51352">
    <property type="entry name" value="THIOREDOXIN_2"/>
    <property type="match status" value="1"/>
</dbReference>
<dbReference type="Gene3D" id="3.40.30.10">
    <property type="entry name" value="Glutaredoxin"/>
    <property type="match status" value="1"/>
</dbReference>
<dbReference type="Proteomes" id="UP000265768">
    <property type="component" value="Unassembled WGS sequence"/>
</dbReference>
<proteinExistence type="predicted"/>
<name>A0A3A4A0X9_9ACTN</name>
<gene>
    <name evidence="3" type="ORF">D5H75_38860</name>
</gene>
<dbReference type="OrthoDB" id="128449at2"/>
<dbReference type="EMBL" id="QZEY01000028">
    <property type="protein sequence ID" value="RJL20821.1"/>
    <property type="molecule type" value="Genomic_DNA"/>
</dbReference>
<comment type="caution">
    <text evidence="3">The sequence shown here is derived from an EMBL/GenBank/DDBJ whole genome shotgun (WGS) entry which is preliminary data.</text>
</comment>
<organism evidence="3 4">
    <name type="scientific">Bailinhaonella thermotolerans</name>
    <dbReference type="NCBI Taxonomy" id="1070861"/>
    <lineage>
        <taxon>Bacteria</taxon>
        <taxon>Bacillati</taxon>
        <taxon>Actinomycetota</taxon>
        <taxon>Actinomycetes</taxon>
        <taxon>Streptosporangiales</taxon>
        <taxon>Streptosporangiaceae</taxon>
        <taxon>Bailinhaonella</taxon>
    </lineage>
</organism>
<dbReference type="RefSeq" id="WP_119931634.1">
    <property type="nucleotide sequence ID" value="NZ_QZEY01000028.1"/>
</dbReference>
<evidence type="ECO:0000313" key="4">
    <source>
        <dbReference type="Proteomes" id="UP000265768"/>
    </source>
</evidence>